<reference evidence="1 2" key="1">
    <citation type="submission" date="2021-03" db="EMBL/GenBank/DDBJ databases">
        <title>Sequencing the genomes of 1000 actinobacteria strains.</title>
        <authorList>
            <person name="Klenk H.-P."/>
        </authorList>
    </citation>
    <scope>NUCLEOTIDE SEQUENCE [LARGE SCALE GENOMIC DNA]</scope>
    <source>
        <strain evidence="1 2">DSM 45510</strain>
    </source>
</reference>
<comment type="caution">
    <text evidence="1">The sequence shown here is derived from an EMBL/GenBank/DDBJ whole genome shotgun (WGS) entry which is preliminary data.</text>
</comment>
<name>A0ABS4PSS5_9PSEU</name>
<gene>
    <name evidence="1" type="ORF">JOM49_004011</name>
</gene>
<keyword evidence="2" id="KW-1185">Reference proteome</keyword>
<dbReference type="EMBL" id="JAGGMS010000001">
    <property type="protein sequence ID" value="MBP2182485.1"/>
    <property type="molecule type" value="Genomic_DNA"/>
</dbReference>
<dbReference type="Proteomes" id="UP000741013">
    <property type="component" value="Unassembled WGS sequence"/>
</dbReference>
<evidence type="ECO:0000313" key="2">
    <source>
        <dbReference type="Proteomes" id="UP000741013"/>
    </source>
</evidence>
<evidence type="ECO:0000313" key="1">
    <source>
        <dbReference type="EMBL" id="MBP2182485.1"/>
    </source>
</evidence>
<organism evidence="1 2">
    <name type="scientific">Amycolatopsis magusensis</name>
    <dbReference type="NCBI Taxonomy" id="882444"/>
    <lineage>
        <taxon>Bacteria</taxon>
        <taxon>Bacillati</taxon>
        <taxon>Actinomycetota</taxon>
        <taxon>Actinomycetes</taxon>
        <taxon>Pseudonocardiales</taxon>
        <taxon>Pseudonocardiaceae</taxon>
        <taxon>Amycolatopsis</taxon>
    </lineage>
</organism>
<evidence type="ECO:0008006" key="3">
    <source>
        <dbReference type="Google" id="ProtNLM"/>
    </source>
</evidence>
<protein>
    <recommendedName>
        <fullName evidence="3">Asp23 family, cell envelope-related function</fullName>
    </recommendedName>
</protein>
<sequence>MTVAGATTGRPDTLADEIAGAVLAHPSVVRLAGGAVGGHITHLPGRRVVGVRTAGPGIEVAVVVRLGEPLTGVGAELRERVRRIAGDVPVDIEITDVTLTQGAKEE</sequence>
<proteinExistence type="predicted"/>
<accession>A0ABS4PSS5</accession>
<dbReference type="RefSeq" id="WP_209665783.1">
    <property type="nucleotide sequence ID" value="NZ_JAGGMS010000001.1"/>
</dbReference>